<sequence length="145" mass="17213">MNRMKGRATTISERKTYKLISPTSFPTSCSPLLWVILSNFSIYQNFQVQTTNFSNLETHKTTMVDFMFQISYPYRTNPFEIETKNDKSDVSTLLFFTEVYINAFQISVTFFCNTKQKLHFHWQKRSYCHLKPPQLSTKKYTTNEQ</sequence>
<evidence type="ECO:0000313" key="1">
    <source>
        <dbReference type="Proteomes" id="UP000887564"/>
    </source>
</evidence>
<dbReference type="WBParaSite" id="PEQ_0001210301-mRNA-1">
    <property type="protein sequence ID" value="PEQ_0001210301-mRNA-1"/>
    <property type="gene ID" value="PEQ_0001210301"/>
</dbReference>
<reference evidence="2" key="1">
    <citation type="submission" date="2022-11" db="UniProtKB">
        <authorList>
            <consortium name="WormBaseParasite"/>
        </authorList>
    </citation>
    <scope>IDENTIFICATION</scope>
</reference>
<accession>A0A914S0J9</accession>
<protein>
    <submittedName>
        <fullName evidence="2">Uncharacterized protein</fullName>
    </submittedName>
</protein>
<evidence type="ECO:0000313" key="2">
    <source>
        <dbReference type="WBParaSite" id="PEQ_0001210301-mRNA-1"/>
    </source>
</evidence>
<dbReference type="AlphaFoldDB" id="A0A914S0J9"/>
<keyword evidence="1" id="KW-1185">Reference proteome</keyword>
<proteinExistence type="predicted"/>
<name>A0A914S0J9_PAREQ</name>
<dbReference type="Proteomes" id="UP000887564">
    <property type="component" value="Unplaced"/>
</dbReference>
<organism evidence="1 2">
    <name type="scientific">Parascaris equorum</name>
    <name type="common">Equine roundworm</name>
    <dbReference type="NCBI Taxonomy" id="6256"/>
    <lineage>
        <taxon>Eukaryota</taxon>
        <taxon>Metazoa</taxon>
        <taxon>Ecdysozoa</taxon>
        <taxon>Nematoda</taxon>
        <taxon>Chromadorea</taxon>
        <taxon>Rhabditida</taxon>
        <taxon>Spirurina</taxon>
        <taxon>Ascaridomorpha</taxon>
        <taxon>Ascaridoidea</taxon>
        <taxon>Ascarididae</taxon>
        <taxon>Parascaris</taxon>
    </lineage>
</organism>